<dbReference type="PANTHER" id="PTHR45846">
    <property type="entry name" value="TRNA-DIHYDROURIDINE(47) SYNTHASE [NAD(P)(+)]-LIKE"/>
    <property type="match status" value="1"/>
</dbReference>
<dbReference type="InterPro" id="IPR035587">
    <property type="entry name" value="DUS-like_FMN-bd"/>
</dbReference>
<dbReference type="GO" id="GO:0017150">
    <property type="term" value="F:tRNA dihydrouridine synthase activity"/>
    <property type="evidence" value="ECO:0007669"/>
    <property type="project" value="InterPro"/>
</dbReference>
<dbReference type="InterPro" id="IPR004652">
    <property type="entry name" value="DusB-like"/>
</dbReference>
<evidence type="ECO:0000256" key="3">
    <source>
        <dbReference type="ARBA" id="ARBA00022555"/>
    </source>
</evidence>
<organism evidence="13">
    <name type="scientific">hydrothermal vent metagenome</name>
    <dbReference type="NCBI Taxonomy" id="652676"/>
    <lineage>
        <taxon>unclassified sequences</taxon>
        <taxon>metagenomes</taxon>
        <taxon>ecological metagenomes</taxon>
    </lineage>
</organism>
<evidence type="ECO:0000256" key="9">
    <source>
        <dbReference type="ARBA" id="ARBA00023002"/>
    </source>
</evidence>
<evidence type="ECO:0000256" key="2">
    <source>
        <dbReference type="ARBA" id="ARBA00002790"/>
    </source>
</evidence>
<evidence type="ECO:0000256" key="1">
    <source>
        <dbReference type="ARBA" id="ARBA00001917"/>
    </source>
</evidence>
<dbReference type="CDD" id="cd02801">
    <property type="entry name" value="DUS_like_FMN"/>
    <property type="match status" value="1"/>
</dbReference>
<keyword evidence="4" id="KW-0285">Flavoprotein</keyword>
<proteinExistence type="predicted"/>
<dbReference type="Gene3D" id="1.10.1200.80">
    <property type="entry name" value="Putative flavin oxidoreducatase, domain 2"/>
    <property type="match status" value="1"/>
</dbReference>
<dbReference type="InterPro" id="IPR001269">
    <property type="entry name" value="DUS_fam"/>
</dbReference>
<comment type="catalytic activity">
    <reaction evidence="11">
        <text>a 5,6-dihydrouridine in tRNA + NAD(+) = a uridine in tRNA + NADH + H(+)</text>
        <dbReference type="Rhea" id="RHEA:54452"/>
        <dbReference type="Rhea" id="RHEA-COMP:13339"/>
        <dbReference type="Rhea" id="RHEA-COMP:13887"/>
        <dbReference type="ChEBI" id="CHEBI:15378"/>
        <dbReference type="ChEBI" id="CHEBI:57540"/>
        <dbReference type="ChEBI" id="CHEBI:57945"/>
        <dbReference type="ChEBI" id="CHEBI:65315"/>
        <dbReference type="ChEBI" id="CHEBI:74443"/>
    </reaction>
</comment>
<keyword evidence="8" id="KW-0694">RNA-binding</keyword>
<dbReference type="PROSITE" id="PS01136">
    <property type="entry name" value="UPF0034"/>
    <property type="match status" value="1"/>
</dbReference>
<dbReference type="NCBIfam" id="TIGR00737">
    <property type="entry name" value="nifR3_yhdG"/>
    <property type="match status" value="1"/>
</dbReference>
<keyword evidence="9" id="KW-0560">Oxidoreductase</keyword>
<evidence type="ECO:0000256" key="7">
    <source>
        <dbReference type="ARBA" id="ARBA00022857"/>
    </source>
</evidence>
<feature type="domain" description="DUS-like FMN-binding" evidence="12">
    <location>
        <begin position="16"/>
        <end position="319"/>
    </location>
</feature>
<keyword evidence="3" id="KW-0820">tRNA-binding</keyword>
<evidence type="ECO:0000256" key="4">
    <source>
        <dbReference type="ARBA" id="ARBA00022630"/>
    </source>
</evidence>
<comment type="function">
    <text evidence="2">Catalyzes the synthesis of 5,6-dihydrouridine (D), a modified base found in the D-loop of most tRNAs, via the reduction of the C5-C6 double bond in target uridines.</text>
</comment>
<evidence type="ECO:0000259" key="12">
    <source>
        <dbReference type="Pfam" id="PF01207"/>
    </source>
</evidence>
<dbReference type="GO" id="GO:0000049">
    <property type="term" value="F:tRNA binding"/>
    <property type="evidence" value="ECO:0007669"/>
    <property type="project" value="UniProtKB-KW"/>
</dbReference>
<gene>
    <name evidence="13" type="ORF">MNBD_GAMMA02-991</name>
</gene>
<reference evidence="13" key="1">
    <citation type="submission" date="2018-06" db="EMBL/GenBank/DDBJ databases">
        <authorList>
            <person name="Zhirakovskaya E."/>
        </authorList>
    </citation>
    <scope>NUCLEOTIDE SEQUENCE</scope>
</reference>
<dbReference type="InterPro" id="IPR024036">
    <property type="entry name" value="tRNA-dHydroUridine_Synthase_C"/>
</dbReference>
<sequence length="324" mass="35578">MKSLAIGPHHIEHPVMLAPMAGITDRPFRQLCRNLGASYAVSEMLSCDLSLLKTAKTQYRMNHEGEPGPIAVQIAGSDPKQLAAAAQLNVDNGAQIIDINMGCPQKKVAKKNCGSALLADPALVAGICSQVVKAVTVPVTLKTRLGIDSDHKNIIEIAQLAEQSGIAALFIHGRTKAQKYQGNSEYELIAEVKKQISIPVIANGDIDTPEKARWVMQNTQCDAIMIGRAAQGNPWIFEQIKGYLATGQIPKKPNQAEITQVMYEHIKNLHDFYGPTTGCRIARKHIKWFLKGLDLDPITRTLMKIESAEEQLLFIHQNLLHKVA</sequence>
<evidence type="ECO:0000256" key="5">
    <source>
        <dbReference type="ARBA" id="ARBA00022643"/>
    </source>
</evidence>
<dbReference type="AlphaFoldDB" id="A0A3B0WVD8"/>
<evidence type="ECO:0000256" key="10">
    <source>
        <dbReference type="ARBA" id="ARBA00048205"/>
    </source>
</evidence>
<protein>
    <submittedName>
        <fullName evidence="13">tRNA-dihydrouridine synthase DusB</fullName>
    </submittedName>
</protein>
<name>A0A3B0WVD8_9ZZZZ</name>
<dbReference type="EMBL" id="UOFA01000357">
    <property type="protein sequence ID" value="VAW47654.1"/>
    <property type="molecule type" value="Genomic_DNA"/>
</dbReference>
<dbReference type="GO" id="GO:0050660">
    <property type="term" value="F:flavin adenine dinucleotide binding"/>
    <property type="evidence" value="ECO:0007669"/>
    <property type="project" value="InterPro"/>
</dbReference>
<dbReference type="Gene3D" id="3.20.20.70">
    <property type="entry name" value="Aldolase class I"/>
    <property type="match status" value="1"/>
</dbReference>
<evidence type="ECO:0000256" key="11">
    <source>
        <dbReference type="ARBA" id="ARBA00048802"/>
    </source>
</evidence>
<keyword evidence="6" id="KW-0819">tRNA processing</keyword>
<evidence type="ECO:0000256" key="8">
    <source>
        <dbReference type="ARBA" id="ARBA00022884"/>
    </source>
</evidence>
<dbReference type="PIRSF" id="PIRSF006621">
    <property type="entry name" value="Dus"/>
    <property type="match status" value="1"/>
</dbReference>
<keyword evidence="5" id="KW-0288">FMN</keyword>
<dbReference type="SUPFAM" id="SSF51395">
    <property type="entry name" value="FMN-linked oxidoreductases"/>
    <property type="match status" value="1"/>
</dbReference>
<keyword evidence="7" id="KW-0521">NADP</keyword>
<comment type="catalytic activity">
    <reaction evidence="10">
        <text>a 5,6-dihydrouridine in tRNA + NADP(+) = a uridine in tRNA + NADPH + H(+)</text>
        <dbReference type="Rhea" id="RHEA:23624"/>
        <dbReference type="Rhea" id="RHEA-COMP:13339"/>
        <dbReference type="Rhea" id="RHEA-COMP:13887"/>
        <dbReference type="ChEBI" id="CHEBI:15378"/>
        <dbReference type="ChEBI" id="CHEBI:57783"/>
        <dbReference type="ChEBI" id="CHEBI:58349"/>
        <dbReference type="ChEBI" id="CHEBI:65315"/>
        <dbReference type="ChEBI" id="CHEBI:74443"/>
    </reaction>
</comment>
<dbReference type="InterPro" id="IPR013785">
    <property type="entry name" value="Aldolase_TIM"/>
</dbReference>
<dbReference type="Pfam" id="PF01207">
    <property type="entry name" value="Dus"/>
    <property type="match status" value="1"/>
</dbReference>
<evidence type="ECO:0000256" key="6">
    <source>
        <dbReference type="ARBA" id="ARBA00022694"/>
    </source>
</evidence>
<comment type="cofactor">
    <cofactor evidence="1">
        <name>FMN</name>
        <dbReference type="ChEBI" id="CHEBI:58210"/>
    </cofactor>
</comment>
<dbReference type="PANTHER" id="PTHR45846:SF1">
    <property type="entry name" value="TRNA-DIHYDROURIDINE(47) SYNTHASE [NAD(P)(+)]-LIKE"/>
    <property type="match status" value="1"/>
</dbReference>
<dbReference type="InterPro" id="IPR018517">
    <property type="entry name" value="tRNA_hU_synthase_CS"/>
</dbReference>
<accession>A0A3B0WVD8</accession>
<evidence type="ECO:0000313" key="13">
    <source>
        <dbReference type="EMBL" id="VAW47654.1"/>
    </source>
</evidence>